<comment type="caution">
    <text evidence="1">The sequence shown here is derived from an EMBL/GenBank/DDBJ whole genome shotgun (WGS) entry which is preliminary data.</text>
</comment>
<name>A0A4Z1K6E6_9HELO</name>
<dbReference type="Proteomes" id="UP000297280">
    <property type="component" value="Unassembled WGS sequence"/>
</dbReference>
<proteinExistence type="predicted"/>
<dbReference type="EMBL" id="PQXO01001253">
    <property type="protein sequence ID" value="TGO81228.1"/>
    <property type="molecule type" value="Genomic_DNA"/>
</dbReference>
<keyword evidence="2" id="KW-1185">Reference proteome</keyword>
<sequence length="72" mass="7534">MADDPAGNHQQRKYQCNQQDHAAIGAAIGAVVVDAGAGQSGSHGDDSILVTVLHARLPDTFILTGSTLLYQF</sequence>
<accession>A0A4Z1K6E6</accession>
<gene>
    <name evidence="1" type="ORF">BPOR_1260g00030</name>
</gene>
<evidence type="ECO:0000313" key="2">
    <source>
        <dbReference type="Proteomes" id="UP000297280"/>
    </source>
</evidence>
<reference evidence="1 2" key="1">
    <citation type="submission" date="2017-12" db="EMBL/GenBank/DDBJ databases">
        <title>Comparative genomics of Botrytis spp.</title>
        <authorList>
            <person name="Valero-Jimenez C.A."/>
            <person name="Tapia P."/>
            <person name="Veloso J."/>
            <person name="Silva-Moreno E."/>
            <person name="Staats M."/>
            <person name="Valdes J.H."/>
            <person name="Van Kan J.A.L."/>
        </authorList>
    </citation>
    <scope>NUCLEOTIDE SEQUENCE [LARGE SCALE GENOMIC DNA]</scope>
    <source>
        <strain evidence="1 2">MUCL3349</strain>
    </source>
</reference>
<organism evidence="1 2">
    <name type="scientific">Botrytis porri</name>
    <dbReference type="NCBI Taxonomy" id="87229"/>
    <lineage>
        <taxon>Eukaryota</taxon>
        <taxon>Fungi</taxon>
        <taxon>Dikarya</taxon>
        <taxon>Ascomycota</taxon>
        <taxon>Pezizomycotina</taxon>
        <taxon>Leotiomycetes</taxon>
        <taxon>Helotiales</taxon>
        <taxon>Sclerotiniaceae</taxon>
        <taxon>Botrytis</taxon>
    </lineage>
</organism>
<protein>
    <submittedName>
        <fullName evidence="1">Uncharacterized protein</fullName>
    </submittedName>
</protein>
<evidence type="ECO:0000313" key="1">
    <source>
        <dbReference type="EMBL" id="TGO81228.1"/>
    </source>
</evidence>
<dbReference type="AlphaFoldDB" id="A0A4Z1K6E6"/>